<name>A0A5J4P844_9ZZZZ</name>
<sequence length="22" mass="2674">MNNELKVSFYLKRESRLEKSCV</sequence>
<dbReference type="EMBL" id="SNRY01011451">
    <property type="protein sequence ID" value="KAA6304519.1"/>
    <property type="molecule type" value="Genomic_DNA"/>
</dbReference>
<organism evidence="1">
    <name type="scientific">termite gut metagenome</name>
    <dbReference type="NCBI Taxonomy" id="433724"/>
    <lineage>
        <taxon>unclassified sequences</taxon>
        <taxon>metagenomes</taxon>
        <taxon>organismal metagenomes</taxon>
    </lineage>
</organism>
<feature type="non-terminal residue" evidence="1">
    <location>
        <position position="22"/>
    </location>
</feature>
<protein>
    <submittedName>
        <fullName evidence="1">Uncharacterized protein</fullName>
    </submittedName>
</protein>
<comment type="caution">
    <text evidence="1">The sequence shown here is derived from an EMBL/GenBank/DDBJ whole genome shotgun (WGS) entry which is preliminary data.</text>
</comment>
<evidence type="ECO:0000313" key="1">
    <source>
        <dbReference type="EMBL" id="KAA6304519.1"/>
    </source>
</evidence>
<dbReference type="AlphaFoldDB" id="A0A5J4P844"/>
<reference evidence="1" key="1">
    <citation type="submission" date="2019-03" db="EMBL/GenBank/DDBJ databases">
        <title>Single cell metagenomics reveals metabolic interactions within the superorganism composed of flagellate Streblomastix strix and complex community of Bacteroidetes bacteria on its surface.</title>
        <authorList>
            <person name="Treitli S.C."/>
            <person name="Kolisko M."/>
            <person name="Husnik F."/>
            <person name="Keeling P."/>
            <person name="Hampl V."/>
        </authorList>
    </citation>
    <scope>NUCLEOTIDE SEQUENCE</scope>
    <source>
        <strain evidence="1">STM</strain>
    </source>
</reference>
<gene>
    <name evidence="1" type="ORF">EZS27_043834</name>
</gene>
<accession>A0A5J4P844</accession>
<proteinExistence type="predicted"/>